<dbReference type="Proteomes" id="UP000838412">
    <property type="component" value="Chromosome 13"/>
</dbReference>
<gene>
    <name evidence="12" type="primary">ZBTB14</name>
    <name evidence="12" type="ORF">BLAG_LOCUS6516</name>
</gene>
<proteinExistence type="predicted"/>
<evidence type="ECO:0000256" key="9">
    <source>
        <dbReference type="ARBA" id="ARBA00023242"/>
    </source>
</evidence>
<dbReference type="OrthoDB" id="10261408at2759"/>
<evidence type="ECO:0000259" key="11">
    <source>
        <dbReference type="PROSITE" id="PS00028"/>
    </source>
</evidence>
<evidence type="ECO:0000256" key="4">
    <source>
        <dbReference type="ARBA" id="ARBA00022771"/>
    </source>
</evidence>
<feature type="compositionally biased region" description="Acidic residues" evidence="10">
    <location>
        <begin position="189"/>
        <end position="199"/>
    </location>
</feature>
<dbReference type="GO" id="GO:0008270">
    <property type="term" value="F:zinc ion binding"/>
    <property type="evidence" value="ECO:0007669"/>
    <property type="project" value="UniProtKB-KW"/>
</dbReference>
<feature type="region of interest" description="Disordered" evidence="10">
    <location>
        <begin position="342"/>
        <end position="420"/>
    </location>
</feature>
<dbReference type="InterPro" id="IPR050457">
    <property type="entry name" value="ZnFinger_BTB_dom_contain"/>
</dbReference>
<feature type="domain" description="C2H2-type" evidence="11">
    <location>
        <begin position="298"/>
        <end position="319"/>
    </location>
</feature>
<dbReference type="SUPFAM" id="SSF57667">
    <property type="entry name" value="beta-beta-alpha zinc fingers"/>
    <property type="match status" value="1"/>
</dbReference>
<keyword evidence="3" id="KW-0677">Repeat</keyword>
<dbReference type="InterPro" id="IPR036236">
    <property type="entry name" value="Znf_C2H2_sf"/>
</dbReference>
<keyword evidence="8" id="KW-0804">Transcription</keyword>
<evidence type="ECO:0000313" key="12">
    <source>
        <dbReference type="EMBL" id="CAH1243590.1"/>
    </source>
</evidence>
<reference evidence="12" key="1">
    <citation type="submission" date="2022-01" db="EMBL/GenBank/DDBJ databases">
        <authorList>
            <person name="Braso-Vives M."/>
        </authorList>
    </citation>
    <scope>NUCLEOTIDE SEQUENCE</scope>
</reference>
<dbReference type="PANTHER" id="PTHR46105:SF5">
    <property type="entry name" value="ZINC FINGER AND BTB DOMAIN-CONTAINING PROTEIN 44 ISOFORM X1"/>
    <property type="match status" value="1"/>
</dbReference>
<evidence type="ECO:0000256" key="6">
    <source>
        <dbReference type="ARBA" id="ARBA00023015"/>
    </source>
</evidence>
<feature type="compositionally biased region" description="Acidic residues" evidence="10">
    <location>
        <begin position="366"/>
        <end position="407"/>
    </location>
</feature>
<keyword evidence="7" id="KW-0238">DNA-binding</keyword>
<evidence type="ECO:0000256" key="7">
    <source>
        <dbReference type="ARBA" id="ARBA00023125"/>
    </source>
</evidence>
<evidence type="ECO:0000256" key="5">
    <source>
        <dbReference type="ARBA" id="ARBA00022833"/>
    </source>
</evidence>
<dbReference type="InterPro" id="IPR000210">
    <property type="entry name" value="BTB/POZ_dom"/>
</dbReference>
<dbReference type="PANTHER" id="PTHR46105">
    <property type="entry name" value="AGAP004733-PA"/>
    <property type="match status" value="1"/>
</dbReference>
<feature type="domain" description="C2H2-type" evidence="11">
    <location>
        <begin position="268"/>
        <end position="288"/>
    </location>
</feature>
<feature type="region of interest" description="Disordered" evidence="10">
    <location>
        <begin position="152"/>
        <end position="220"/>
    </location>
</feature>
<evidence type="ECO:0000256" key="3">
    <source>
        <dbReference type="ARBA" id="ARBA00022737"/>
    </source>
</evidence>
<comment type="subcellular location">
    <subcellularLocation>
        <location evidence="1">Nucleus</location>
    </subcellularLocation>
</comment>
<protein>
    <submittedName>
        <fullName evidence="12">ZBTB14 protein</fullName>
    </submittedName>
</protein>
<feature type="compositionally biased region" description="Basic and acidic residues" evidence="10">
    <location>
        <begin position="354"/>
        <end position="365"/>
    </location>
</feature>
<dbReference type="AlphaFoldDB" id="A0A8J9YXS2"/>
<keyword evidence="13" id="KW-1185">Reference proteome</keyword>
<dbReference type="InterPro" id="IPR013087">
    <property type="entry name" value="Znf_C2H2_type"/>
</dbReference>
<dbReference type="GO" id="GO:0000981">
    <property type="term" value="F:DNA-binding transcription factor activity, RNA polymerase II-specific"/>
    <property type="evidence" value="ECO:0007669"/>
    <property type="project" value="TreeGrafter"/>
</dbReference>
<dbReference type="PROSITE" id="PS00028">
    <property type="entry name" value="ZINC_FINGER_C2H2_1"/>
    <property type="match status" value="3"/>
</dbReference>
<evidence type="ECO:0000256" key="10">
    <source>
        <dbReference type="SAM" id="MobiDB-lite"/>
    </source>
</evidence>
<sequence>MMATLEELDIDGVDHFQSIVSSLNVQRQQGHLCDVTVIVEGQRFPAHKGVLAACSAYFAAGFDQPQKVLEVELTEVSAAGFHDVLDYMYTAKLDLNPNTIDAIYETAQVLHMKAVLNLCSQQFKSQVQGHNASNLDLHESTASMAAQLLSLGSQEGQRSDTGHLDGTVANNVGEASVSSQRTYDPVDVGFEDVSDDDNDASLPETPQTPEKTEEKDSELGSIRTSIVHLDSTRTLKILYCPTCDKPFKGMGELRQHFRTHSKERPYECPVCKARFIQQGHLSGHMKLHNQKEDRSIKCPVCEAGFVNEATLKRHLNSVHPTYTTTKKGSLRSKTKAELKEAIKVKKRGHAPEVLQKEEAPKIREESQEEEQEEDQEEEEEEEEADDEEAEEEEEETMEEEEGEEDVKDTDWKPPGKFVIF</sequence>
<dbReference type="InterPro" id="IPR011333">
    <property type="entry name" value="SKP1/BTB/POZ_sf"/>
</dbReference>
<keyword evidence="6" id="KW-0805">Transcription regulation</keyword>
<evidence type="ECO:0000313" key="13">
    <source>
        <dbReference type="Proteomes" id="UP000838412"/>
    </source>
</evidence>
<dbReference type="GO" id="GO:0000978">
    <property type="term" value="F:RNA polymerase II cis-regulatory region sequence-specific DNA binding"/>
    <property type="evidence" value="ECO:0007669"/>
    <property type="project" value="TreeGrafter"/>
</dbReference>
<evidence type="ECO:0000256" key="2">
    <source>
        <dbReference type="ARBA" id="ARBA00022723"/>
    </source>
</evidence>
<keyword evidence="9" id="KW-0539">Nucleus</keyword>
<keyword evidence="4" id="KW-0863">Zinc-finger</keyword>
<dbReference type="GO" id="GO:0032502">
    <property type="term" value="P:developmental process"/>
    <property type="evidence" value="ECO:0007669"/>
    <property type="project" value="UniProtKB-ARBA"/>
</dbReference>
<keyword evidence="2" id="KW-0479">Metal-binding</keyword>
<dbReference type="Gene3D" id="3.30.160.60">
    <property type="entry name" value="Classic Zinc Finger"/>
    <property type="match status" value="2"/>
</dbReference>
<keyword evidence="5" id="KW-0862">Zinc</keyword>
<dbReference type="SMART" id="SM00225">
    <property type="entry name" value="BTB"/>
    <property type="match status" value="1"/>
</dbReference>
<dbReference type="SUPFAM" id="SSF54695">
    <property type="entry name" value="POZ domain"/>
    <property type="match status" value="1"/>
</dbReference>
<evidence type="ECO:0000256" key="1">
    <source>
        <dbReference type="ARBA" id="ARBA00004123"/>
    </source>
</evidence>
<dbReference type="Gene3D" id="3.30.710.10">
    <property type="entry name" value="Potassium Channel Kv1.1, Chain A"/>
    <property type="match status" value="1"/>
</dbReference>
<evidence type="ECO:0000256" key="8">
    <source>
        <dbReference type="ARBA" id="ARBA00023163"/>
    </source>
</evidence>
<dbReference type="SMART" id="SM00355">
    <property type="entry name" value="ZnF_C2H2"/>
    <property type="match status" value="3"/>
</dbReference>
<dbReference type="FunFam" id="3.30.160.60:FF:000202">
    <property type="entry name" value="Zinc finger protein 574"/>
    <property type="match status" value="1"/>
</dbReference>
<dbReference type="EMBL" id="OV696698">
    <property type="protein sequence ID" value="CAH1243590.1"/>
    <property type="molecule type" value="Genomic_DNA"/>
</dbReference>
<organism evidence="12 13">
    <name type="scientific">Branchiostoma lanceolatum</name>
    <name type="common">Common lancelet</name>
    <name type="synonym">Amphioxus lanceolatum</name>
    <dbReference type="NCBI Taxonomy" id="7740"/>
    <lineage>
        <taxon>Eukaryota</taxon>
        <taxon>Metazoa</taxon>
        <taxon>Chordata</taxon>
        <taxon>Cephalochordata</taxon>
        <taxon>Leptocardii</taxon>
        <taxon>Amphioxiformes</taxon>
        <taxon>Branchiostomatidae</taxon>
        <taxon>Branchiostoma</taxon>
    </lineage>
</organism>
<dbReference type="Pfam" id="PF00651">
    <property type="entry name" value="BTB"/>
    <property type="match status" value="1"/>
</dbReference>
<accession>A0A8J9YXS2</accession>
<feature type="domain" description="C2H2-type" evidence="11">
    <location>
        <begin position="240"/>
        <end position="260"/>
    </location>
</feature>
<name>A0A8J9YXS2_BRALA</name>
<dbReference type="Pfam" id="PF00096">
    <property type="entry name" value="zf-C2H2"/>
    <property type="match status" value="3"/>
</dbReference>